<dbReference type="PANTHER" id="PTHR18868">
    <property type="entry name" value="OS07G0665300 PROTEIN-RELATED"/>
    <property type="match status" value="1"/>
</dbReference>
<dbReference type="OMA" id="WVVHESA"/>
<dbReference type="Proteomes" id="UP000026962">
    <property type="component" value="Chromosome 10"/>
</dbReference>
<name>A0A0E0M8P1_ORYPU</name>
<dbReference type="STRING" id="4537.A0A0E0M8P1"/>
<dbReference type="Gramene" id="OPUNC10G11430.2">
    <property type="protein sequence ID" value="OPUNC10G11430.2"/>
    <property type="gene ID" value="OPUNC10G11430"/>
</dbReference>
<dbReference type="eggNOG" id="KOG0017">
    <property type="taxonomic scope" value="Eukaryota"/>
</dbReference>
<dbReference type="EnsemblPlants" id="OPUNC10G11430.1">
    <property type="protein sequence ID" value="OPUNC10G11430.1"/>
    <property type="gene ID" value="OPUNC10G11430"/>
</dbReference>
<sequence>MGPFPTRSESDQAYAYTRELTGQALTLPSSVVLRPKLFRGVRPRTCGCGVAILEGAPHIQETISAGISQTGGSDADASDGRGASRLAAIPAGKNHRTAKTLRNRGQIDCTRVQERQKAFDDFLNNRRAIEEERFGEGLRDREVSTIAFEEESFGHVVKPGQQTYRTSANDDVDLSDIVVSLALFDGDKMLFACSGIPLPSRRSREALTSFVTSADLARAFNEHRNRDDELRVAVRLPDNTTTDGFLGLYDHDIAIVTCLGLEEVSPIDFKGTPTCPDGSPLQAAGRAFESGNLMAMLGSVHSGNTWVPDSRDISKAVLGGPLLGKDNVFLGMNLSISFYDDGTVTYAFLPMELLHERLKHFEILDPKHLHFRGYSLPKGVKSIVPSGFMKTIYRLKSYGYPMPPPLVLELNGELLNKFEDRFGELLAWRGYPYVDPSFGCKESVWMHLRKEVVTDISRRVVSLASFNGLVRSFACTGLIINWHGSKATRPVILTSASLISHNEDKIDSNLKIEVFLPPNQRGSGILEFYNLNYNIAIVSLKRNFNAVRPEDIFSGTVGRPSEKVVAIGRDVTLGPLMATIGKVIQHGKNDCKLDCKDLKAGIGGPLIKFDGSFVGMNFYDGSRVTPFLPRVKIVEVLSTVNDLPSESGRNHPMPIDVDDGTKKNRWPVPEPYWYHGSLDVDRHYIPKPIGRVLQ</sequence>
<dbReference type="PANTHER" id="PTHR18868:SF28">
    <property type="entry name" value="PEPTIDASE S1 DOMAIN-CONTAINING PROTEIN"/>
    <property type="match status" value="1"/>
</dbReference>
<dbReference type="EnsemblPlants" id="OPUNC10G11430.2">
    <property type="protein sequence ID" value="OPUNC10G11430.2"/>
    <property type="gene ID" value="OPUNC10G11430"/>
</dbReference>
<keyword evidence="2" id="KW-1185">Reference proteome</keyword>
<accession>A0A0E0M8P1</accession>
<dbReference type="Pfam" id="PF13365">
    <property type="entry name" value="Trypsin_2"/>
    <property type="match status" value="1"/>
</dbReference>
<reference evidence="1" key="1">
    <citation type="submission" date="2015-04" db="UniProtKB">
        <authorList>
            <consortium name="EnsemblPlants"/>
        </authorList>
    </citation>
    <scope>IDENTIFICATION</scope>
</reference>
<evidence type="ECO:0000313" key="2">
    <source>
        <dbReference type="Proteomes" id="UP000026962"/>
    </source>
</evidence>
<evidence type="ECO:0000313" key="1">
    <source>
        <dbReference type="EnsemblPlants" id="OPUNC10G11430.2"/>
    </source>
</evidence>
<dbReference type="AlphaFoldDB" id="A0A0E0M8P1"/>
<dbReference type="SUPFAM" id="SSF50494">
    <property type="entry name" value="Trypsin-like serine proteases"/>
    <property type="match status" value="2"/>
</dbReference>
<dbReference type="Gramene" id="OPUNC10G11430.1">
    <property type="protein sequence ID" value="OPUNC10G11430.1"/>
    <property type="gene ID" value="OPUNC10G11430"/>
</dbReference>
<protein>
    <submittedName>
        <fullName evidence="1">Uncharacterized protein</fullName>
    </submittedName>
</protein>
<dbReference type="InterPro" id="IPR009003">
    <property type="entry name" value="Peptidase_S1_PA"/>
</dbReference>
<proteinExistence type="predicted"/>
<reference evidence="1" key="2">
    <citation type="submission" date="2018-05" db="EMBL/GenBank/DDBJ databases">
        <title>OpunRS2 (Oryza punctata Reference Sequence Version 2).</title>
        <authorList>
            <person name="Zhang J."/>
            <person name="Kudrna D."/>
            <person name="Lee S."/>
            <person name="Talag J."/>
            <person name="Welchert J."/>
            <person name="Wing R.A."/>
        </authorList>
    </citation>
    <scope>NUCLEOTIDE SEQUENCE [LARGE SCALE GENOMIC DNA]</scope>
</reference>
<organism evidence="1">
    <name type="scientific">Oryza punctata</name>
    <name type="common">Red rice</name>
    <dbReference type="NCBI Taxonomy" id="4537"/>
    <lineage>
        <taxon>Eukaryota</taxon>
        <taxon>Viridiplantae</taxon>
        <taxon>Streptophyta</taxon>
        <taxon>Embryophyta</taxon>
        <taxon>Tracheophyta</taxon>
        <taxon>Spermatophyta</taxon>
        <taxon>Magnoliopsida</taxon>
        <taxon>Liliopsida</taxon>
        <taxon>Poales</taxon>
        <taxon>Poaceae</taxon>
        <taxon>BOP clade</taxon>
        <taxon>Oryzoideae</taxon>
        <taxon>Oryzeae</taxon>
        <taxon>Oryzinae</taxon>
        <taxon>Oryza</taxon>
    </lineage>
</organism>